<dbReference type="InterPro" id="IPR046179">
    <property type="entry name" value="DUF6188"/>
</dbReference>
<name>A0ABQ4A362_9ACTN</name>
<proteinExistence type="predicted"/>
<comment type="caution">
    <text evidence="1">The sequence shown here is derived from an EMBL/GenBank/DDBJ whole genome shotgun (WGS) entry which is preliminary data.</text>
</comment>
<dbReference type="RefSeq" id="WP_203842030.1">
    <property type="nucleotide sequence ID" value="NZ_BAAATV010000015.1"/>
</dbReference>
<gene>
    <name evidence="1" type="ORF">Ahu01nite_081600</name>
</gene>
<reference evidence="1 2" key="1">
    <citation type="submission" date="2021-01" db="EMBL/GenBank/DDBJ databases">
        <title>Whole genome shotgun sequence of Actinoplanes humidus NBRC 14915.</title>
        <authorList>
            <person name="Komaki H."/>
            <person name="Tamura T."/>
        </authorList>
    </citation>
    <scope>NUCLEOTIDE SEQUENCE [LARGE SCALE GENOMIC DNA]</scope>
    <source>
        <strain evidence="1 2">NBRC 14915</strain>
    </source>
</reference>
<evidence type="ECO:0000313" key="2">
    <source>
        <dbReference type="Proteomes" id="UP000603200"/>
    </source>
</evidence>
<dbReference type="Pfam" id="PF19686">
    <property type="entry name" value="DUF6188"/>
    <property type="match status" value="1"/>
</dbReference>
<sequence>MLSVLDADTDAGRRPRQAQRVELLDGRKLEYVQLGHAVELGLSGGFRVLIESLAHLNTPRGRVDVEPGADASDVVATLLGDVVRSARTGAGNELRICFVSGSELVVDADADVESWAITGPDGSLTVCLARGELACWG</sequence>
<accession>A0ABQ4A362</accession>
<protein>
    <submittedName>
        <fullName evidence="1">Uncharacterized protein</fullName>
    </submittedName>
</protein>
<dbReference type="EMBL" id="BOMN01000115">
    <property type="protein sequence ID" value="GIE25058.1"/>
    <property type="molecule type" value="Genomic_DNA"/>
</dbReference>
<evidence type="ECO:0000313" key="1">
    <source>
        <dbReference type="EMBL" id="GIE25058.1"/>
    </source>
</evidence>
<organism evidence="1 2">
    <name type="scientific">Winogradskya humida</name>
    <dbReference type="NCBI Taxonomy" id="113566"/>
    <lineage>
        <taxon>Bacteria</taxon>
        <taxon>Bacillati</taxon>
        <taxon>Actinomycetota</taxon>
        <taxon>Actinomycetes</taxon>
        <taxon>Micromonosporales</taxon>
        <taxon>Micromonosporaceae</taxon>
        <taxon>Winogradskya</taxon>
    </lineage>
</organism>
<dbReference type="Proteomes" id="UP000603200">
    <property type="component" value="Unassembled WGS sequence"/>
</dbReference>
<keyword evidence="2" id="KW-1185">Reference proteome</keyword>